<feature type="transmembrane region" description="Helical" evidence="4">
    <location>
        <begin position="204"/>
        <end position="227"/>
    </location>
</feature>
<dbReference type="InterPro" id="IPR013083">
    <property type="entry name" value="Znf_RING/FYVE/PHD"/>
</dbReference>
<reference evidence="7" key="2">
    <citation type="submission" date="2023-04" db="EMBL/GenBank/DDBJ databases">
        <authorList>
            <person name="Bruccoleri R.E."/>
            <person name="Oakeley E.J."/>
            <person name="Faust A.-M."/>
            <person name="Dessus-Babus S."/>
            <person name="Altorfer M."/>
            <person name="Burckhardt D."/>
            <person name="Oertli M."/>
            <person name="Naumann U."/>
            <person name="Petersen F."/>
            <person name="Wong J."/>
        </authorList>
    </citation>
    <scope>NUCLEOTIDE SEQUENCE</scope>
    <source>
        <strain evidence="7">GSM-AAB239-AS_SAM_17_03QT</strain>
        <tissue evidence="7">Leaf</tissue>
    </source>
</reference>
<dbReference type="SMART" id="SM00744">
    <property type="entry name" value="RINGv"/>
    <property type="match status" value="1"/>
</dbReference>
<evidence type="ECO:0000256" key="2">
    <source>
        <dbReference type="ARBA" id="ARBA00022771"/>
    </source>
</evidence>
<dbReference type="InterPro" id="IPR022143">
    <property type="entry name" value="DUF3675"/>
</dbReference>
<accession>A0AAX6E9U7</accession>
<name>A0AAX6E9U7_IRIPA</name>
<dbReference type="InterPro" id="IPR011016">
    <property type="entry name" value="Znf_RING-CH"/>
</dbReference>
<keyword evidence="4" id="KW-0472">Membrane</keyword>
<dbReference type="Pfam" id="PF12906">
    <property type="entry name" value="RINGv"/>
    <property type="match status" value="1"/>
</dbReference>
<dbReference type="Pfam" id="PF12428">
    <property type="entry name" value="DUF3675"/>
    <property type="match status" value="1"/>
</dbReference>
<evidence type="ECO:0000313" key="6">
    <source>
        <dbReference type="EMBL" id="KAJ6796917.1"/>
    </source>
</evidence>
<dbReference type="PROSITE" id="PS51292">
    <property type="entry name" value="ZF_RING_CH"/>
    <property type="match status" value="1"/>
</dbReference>
<evidence type="ECO:0000313" key="8">
    <source>
        <dbReference type="Proteomes" id="UP001140949"/>
    </source>
</evidence>
<gene>
    <name evidence="7" type="ORF">M6B38_202590</name>
    <name evidence="6" type="ORF">M6B38_220910</name>
</gene>
<sequence length="259" mass="28832">MRDHFVVLVERLITESTLEAAIESLEQADIGPVAAPSAEPNANFVPRKNSGVGGASGELVECRICQDEDEDSSMEIPCSCCGSLKYAHRTCVQRWCNEKGDTLCEICLQQFKPGYTSPPKLFRYGRIPMSFRGNWEISRRDINNQQFITMVQANRDFAGSSGFDDSASSSTRSVMYCRLVAVTFVTLLILRHALPFVIDGAKEYSLALFILFMLKTAGIVLPLYVMLRAVTTFHGRRLQPDAHELPIPTSEGENTELQP</sequence>
<dbReference type="FunFam" id="3.30.40.10:FF:000337">
    <property type="entry name" value="Zinc finger family protein"/>
    <property type="match status" value="1"/>
</dbReference>
<dbReference type="EMBL" id="JANAVB010041219">
    <property type="protein sequence ID" value="KAJ6796917.1"/>
    <property type="molecule type" value="Genomic_DNA"/>
</dbReference>
<dbReference type="Proteomes" id="UP001140949">
    <property type="component" value="Unassembled WGS sequence"/>
</dbReference>
<proteinExistence type="predicted"/>
<keyword evidence="8" id="KW-1185">Reference proteome</keyword>
<dbReference type="AlphaFoldDB" id="A0AAX6E9U7"/>
<evidence type="ECO:0000256" key="3">
    <source>
        <dbReference type="ARBA" id="ARBA00022833"/>
    </source>
</evidence>
<dbReference type="CDD" id="cd16495">
    <property type="entry name" value="RING_CH-C4HC3_MARCH"/>
    <property type="match status" value="1"/>
</dbReference>
<dbReference type="GO" id="GO:0016020">
    <property type="term" value="C:membrane"/>
    <property type="evidence" value="ECO:0007669"/>
    <property type="project" value="TreeGrafter"/>
</dbReference>
<feature type="transmembrane region" description="Helical" evidence="4">
    <location>
        <begin position="176"/>
        <end position="198"/>
    </location>
</feature>
<comment type="caution">
    <text evidence="7">The sequence shown here is derived from an EMBL/GenBank/DDBJ whole genome shotgun (WGS) entry which is preliminary data.</text>
</comment>
<dbReference type="GO" id="GO:0008270">
    <property type="term" value="F:zinc ion binding"/>
    <property type="evidence" value="ECO:0007669"/>
    <property type="project" value="UniProtKB-KW"/>
</dbReference>
<dbReference type="GO" id="GO:0004842">
    <property type="term" value="F:ubiquitin-protein transferase activity"/>
    <property type="evidence" value="ECO:0007669"/>
    <property type="project" value="TreeGrafter"/>
</dbReference>
<evidence type="ECO:0000313" key="7">
    <source>
        <dbReference type="EMBL" id="KAJ6800907.1"/>
    </source>
</evidence>
<dbReference type="PANTHER" id="PTHR23012:SF174">
    <property type="entry name" value="OS01G0121200 PROTEIN"/>
    <property type="match status" value="1"/>
</dbReference>
<dbReference type="Gene3D" id="3.30.40.10">
    <property type="entry name" value="Zinc/RING finger domain, C3HC4 (zinc finger)"/>
    <property type="match status" value="1"/>
</dbReference>
<keyword evidence="4" id="KW-0812">Transmembrane</keyword>
<dbReference type="EMBL" id="JANAVB010038615">
    <property type="protein sequence ID" value="KAJ6800907.1"/>
    <property type="molecule type" value="Genomic_DNA"/>
</dbReference>
<reference evidence="7" key="1">
    <citation type="journal article" date="2023" name="GigaByte">
        <title>Genome assembly of the bearded iris, Iris pallida Lam.</title>
        <authorList>
            <person name="Bruccoleri R.E."/>
            <person name="Oakeley E.J."/>
            <person name="Faust A.M.E."/>
            <person name="Altorfer M."/>
            <person name="Dessus-Babus S."/>
            <person name="Burckhardt D."/>
            <person name="Oertli M."/>
            <person name="Naumann U."/>
            <person name="Petersen F."/>
            <person name="Wong J."/>
        </authorList>
    </citation>
    <scope>NUCLEOTIDE SEQUENCE</scope>
    <source>
        <strain evidence="7">GSM-AAB239-AS_SAM_17_03QT</strain>
    </source>
</reference>
<dbReference type="PANTHER" id="PTHR23012">
    <property type="entry name" value="RING/FYVE/PHD ZINC FINGER DOMAIN-CONTAINING"/>
    <property type="match status" value="1"/>
</dbReference>
<dbReference type="SUPFAM" id="SSF57850">
    <property type="entry name" value="RING/U-box"/>
    <property type="match status" value="1"/>
</dbReference>
<feature type="domain" description="RING-CH-type" evidence="5">
    <location>
        <begin position="54"/>
        <end position="114"/>
    </location>
</feature>
<dbReference type="InterPro" id="IPR033275">
    <property type="entry name" value="MARCH-like"/>
</dbReference>
<dbReference type="GO" id="GO:0016567">
    <property type="term" value="P:protein ubiquitination"/>
    <property type="evidence" value="ECO:0007669"/>
    <property type="project" value="TreeGrafter"/>
</dbReference>
<protein>
    <recommendedName>
        <fullName evidence="5">RING-CH-type domain-containing protein</fullName>
    </recommendedName>
</protein>
<keyword evidence="2" id="KW-0863">Zinc-finger</keyword>
<evidence type="ECO:0000256" key="4">
    <source>
        <dbReference type="SAM" id="Phobius"/>
    </source>
</evidence>
<evidence type="ECO:0000259" key="5">
    <source>
        <dbReference type="PROSITE" id="PS51292"/>
    </source>
</evidence>
<keyword evidence="1" id="KW-0479">Metal-binding</keyword>
<evidence type="ECO:0000256" key="1">
    <source>
        <dbReference type="ARBA" id="ARBA00022723"/>
    </source>
</evidence>
<keyword evidence="4" id="KW-1133">Transmembrane helix</keyword>
<organism evidence="7 8">
    <name type="scientific">Iris pallida</name>
    <name type="common">Sweet iris</name>
    <dbReference type="NCBI Taxonomy" id="29817"/>
    <lineage>
        <taxon>Eukaryota</taxon>
        <taxon>Viridiplantae</taxon>
        <taxon>Streptophyta</taxon>
        <taxon>Embryophyta</taxon>
        <taxon>Tracheophyta</taxon>
        <taxon>Spermatophyta</taxon>
        <taxon>Magnoliopsida</taxon>
        <taxon>Liliopsida</taxon>
        <taxon>Asparagales</taxon>
        <taxon>Iridaceae</taxon>
        <taxon>Iridoideae</taxon>
        <taxon>Irideae</taxon>
        <taxon>Iris</taxon>
    </lineage>
</organism>
<keyword evidence="3" id="KW-0862">Zinc</keyword>